<gene>
    <name evidence="3" type="ORF">M0813_22156</name>
</gene>
<feature type="coiled-coil region" evidence="1">
    <location>
        <begin position="277"/>
        <end position="421"/>
    </location>
</feature>
<dbReference type="EMBL" id="JAOAOG010000168">
    <property type="protein sequence ID" value="KAJ6243716.1"/>
    <property type="molecule type" value="Genomic_DNA"/>
</dbReference>
<accession>A0ABQ8YGL8</accession>
<sequence>MISSPSFDKFLLTQLSTPPYFTIFSNLLPSDVVSLSILTYNNESDLQEYHSLITRPRRQNQDDEEFDDLYGYDSLTPGTSSDSDLENRIDIDVENSNEHTNSKNPKDDNYNPNHITELNSDKEELNTRLIYERALRRLKRSLLHSTKKCELLNKQIDEEAKIHQRQVDEYVLDVDETTTRLNELTETYDQETRKSVSEIRILTQSVVRKESEIKSLKEEIQDTHTKVKSGEQRLEYELLLLQKELVTVNSKCSSLQLRHQSLSQKVTTTCIAFANELDEYQNTIMNLSQMQQSSKKKWSMSIDNRTNFGLELEKMKEEFRTQRKSVQEMELSYNNISRLMNNKINKINKLENEFQEKQNLEKEAQNKILNLETKLKKEKDLNIQLLVTTQSSDLTDVEYEKEQLKLKIKKRKMEAQILETERDQLLLQFKLKRPFIDKISWSDQIQIKTIADQLTSKLEKFKKKSSLIERETQLKIGEFKTNSLPNEWETMIQDYKDENSQIIDELERLESLIF</sequence>
<evidence type="ECO:0000313" key="4">
    <source>
        <dbReference type="Proteomes" id="UP001150062"/>
    </source>
</evidence>
<evidence type="ECO:0000256" key="1">
    <source>
        <dbReference type="SAM" id="Coils"/>
    </source>
</evidence>
<keyword evidence="4" id="KW-1185">Reference proteome</keyword>
<feature type="coiled-coil region" evidence="1">
    <location>
        <begin position="451"/>
        <end position="512"/>
    </location>
</feature>
<keyword evidence="1" id="KW-0175">Coiled coil</keyword>
<dbReference type="Proteomes" id="UP001150062">
    <property type="component" value="Unassembled WGS sequence"/>
</dbReference>
<name>A0ABQ8YGL8_9EUKA</name>
<organism evidence="3 4">
    <name type="scientific">Anaeramoeba flamelloides</name>
    <dbReference type="NCBI Taxonomy" id="1746091"/>
    <lineage>
        <taxon>Eukaryota</taxon>
        <taxon>Metamonada</taxon>
        <taxon>Anaeramoebidae</taxon>
        <taxon>Anaeramoeba</taxon>
    </lineage>
</organism>
<feature type="coiled-coil region" evidence="1">
    <location>
        <begin position="174"/>
        <end position="233"/>
    </location>
</feature>
<feature type="compositionally biased region" description="Basic and acidic residues" evidence="2">
    <location>
        <begin position="94"/>
        <end position="109"/>
    </location>
</feature>
<evidence type="ECO:0000313" key="3">
    <source>
        <dbReference type="EMBL" id="KAJ6243716.1"/>
    </source>
</evidence>
<proteinExistence type="predicted"/>
<protein>
    <submittedName>
        <fullName evidence="3">Uncharacterized protein</fullName>
    </submittedName>
</protein>
<evidence type="ECO:0000256" key="2">
    <source>
        <dbReference type="SAM" id="MobiDB-lite"/>
    </source>
</evidence>
<reference evidence="3" key="1">
    <citation type="submission" date="2022-08" db="EMBL/GenBank/DDBJ databases">
        <title>Novel sulfate-reducing endosymbionts in the free-living metamonad Anaeramoeba.</title>
        <authorList>
            <person name="Jerlstrom-Hultqvist J."/>
            <person name="Cepicka I."/>
            <person name="Gallot-Lavallee L."/>
            <person name="Salas-Leiva D."/>
            <person name="Curtis B.A."/>
            <person name="Zahonova K."/>
            <person name="Pipaliya S."/>
            <person name="Dacks J."/>
            <person name="Roger A.J."/>
        </authorList>
    </citation>
    <scope>NUCLEOTIDE SEQUENCE</scope>
    <source>
        <strain evidence="3">Schooner1</strain>
    </source>
</reference>
<feature type="region of interest" description="Disordered" evidence="2">
    <location>
        <begin position="94"/>
        <end position="119"/>
    </location>
</feature>
<comment type="caution">
    <text evidence="3">The sequence shown here is derived from an EMBL/GenBank/DDBJ whole genome shotgun (WGS) entry which is preliminary data.</text>
</comment>